<protein>
    <submittedName>
        <fullName evidence="2">Calmodulin isoform X1</fullName>
    </submittedName>
</protein>
<evidence type="ECO:0000313" key="2">
    <source>
        <dbReference type="RefSeq" id="XP_029642598.1"/>
    </source>
</evidence>
<evidence type="ECO:0000313" key="1">
    <source>
        <dbReference type="Proteomes" id="UP000515154"/>
    </source>
</evidence>
<dbReference type="InterPro" id="IPR002048">
    <property type="entry name" value="EF_hand_dom"/>
</dbReference>
<dbReference type="InterPro" id="IPR011992">
    <property type="entry name" value="EF-hand-dom_pair"/>
</dbReference>
<dbReference type="SMART" id="SM00054">
    <property type="entry name" value="EFh"/>
    <property type="match status" value="2"/>
</dbReference>
<sequence>MAATRMNREKMDLCREACVVFAKDGDSCIFSQDIGTVMRAIGYSPTEAEVKNIRDAIDSSGNRKLTDQDVVSIISKQHITQDTDDELKEAFRVFDKDGNGYISCAELRHVLTNLGEKLSDEEVDEMIREAEITADGRVNYDDFVKILRS</sequence>
<dbReference type="PANTHER" id="PTHR23048">
    <property type="entry name" value="MYOSIN LIGHT CHAIN 1, 3"/>
    <property type="match status" value="1"/>
</dbReference>
<dbReference type="Pfam" id="PF13499">
    <property type="entry name" value="EF-hand_7"/>
    <property type="match status" value="1"/>
</dbReference>
<dbReference type="RefSeq" id="XP_029642598.1">
    <property type="nucleotide sequence ID" value="XM_029786738.2"/>
</dbReference>
<keyword evidence="1" id="KW-1185">Reference proteome</keyword>
<dbReference type="GO" id="GO:0016460">
    <property type="term" value="C:myosin II complex"/>
    <property type="evidence" value="ECO:0007669"/>
    <property type="project" value="TreeGrafter"/>
</dbReference>
<dbReference type="GO" id="GO:0005509">
    <property type="term" value="F:calcium ion binding"/>
    <property type="evidence" value="ECO:0007669"/>
    <property type="project" value="InterPro"/>
</dbReference>
<reference evidence="2" key="1">
    <citation type="submission" date="2025-08" db="UniProtKB">
        <authorList>
            <consortium name="RefSeq"/>
        </authorList>
    </citation>
    <scope>IDENTIFICATION</scope>
</reference>
<name>A0A6P7SWF4_9MOLL</name>
<dbReference type="PROSITE" id="PS50222">
    <property type="entry name" value="EF_HAND_2"/>
    <property type="match status" value="1"/>
</dbReference>
<dbReference type="KEGG" id="osn:115217131"/>
<dbReference type="CDD" id="cd00051">
    <property type="entry name" value="EFh"/>
    <property type="match status" value="1"/>
</dbReference>
<dbReference type="Proteomes" id="UP000515154">
    <property type="component" value="Linkage group LG11"/>
</dbReference>
<dbReference type="FunFam" id="1.10.238.10:FF:000003">
    <property type="entry name" value="Calmodulin A"/>
    <property type="match status" value="1"/>
</dbReference>
<gene>
    <name evidence="2" type="primary">LOC115217131</name>
</gene>
<dbReference type="InterPro" id="IPR018247">
    <property type="entry name" value="EF_Hand_1_Ca_BS"/>
</dbReference>
<dbReference type="PANTHER" id="PTHR23048:SF0">
    <property type="entry name" value="CALMODULIN LIKE 3"/>
    <property type="match status" value="1"/>
</dbReference>
<dbReference type="Gene3D" id="1.10.238.10">
    <property type="entry name" value="EF-hand"/>
    <property type="match status" value="2"/>
</dbReference>
<dbReference type="SUPFAM" id="SSF47473">
    <property type="entry name" value="EF-hand"/>
    <property type="match status" value="1"/>
</dbReference>
<dbReference type="PROSITE" id="PS00018">
    <property type="entry name" value="EF_HAND_1"/>
    <property type="match status" value="2"/>
</dbReference>
<accession>A0A6P7SWF4</accession>
<proteinExistence type="predicted"/>
<dbReference type="AlphaFoldDB" id="A0A6P7SWF4"/>
<dbReference type="InterPro" id="IPR050230">
    <property type="entry name" value="CALM/Myosin/TropC-like"/>
</dbReference>
<organism evidence="1 2">
    <name type="scientific">Octopus sinensis</name>
    <name type="common">East Asian common octopus</name>
    <dbReference type="NCBI Taxonomy" id="2607531"/>
    <lineage>
        <taxon>Eukaryota</taxon>
        <taxon>Metazoa</taxon>
        <taxon>Spiralia</taxon>
        <taxon>Lophotrochozoa</taxon>
        <taxon>Mollusca</taxon>
        <taxon>Cephalopoda</taxon>
        <taxon>Coleoidea</taxon>
        <taxon>Octopodiformes</taxon>
        <taxon>Octopoda</taxon>
        <taxon>Incirrata</taxon>
        <taxon>Octopodidae</taxon>
        <taxon>Octopus</taxon>
    </lineage>
</organism>